<sequence length="319" mass="34735">MEHWKNLTSSVGPLGQKITERFGTLNQQARERLGRTSDITELPDEYRELEQRVDALKSAQQSLMRTARTYETEAYDYPGHLQESVSYGAQTLSHTLSSWAASATKNTSLSHMQATVAPPTDPRTLPHAISRSAATAAIDLGKTPAVTSSQIGTEPVTTNEGRLGELLQLLAVAEDKIGTERLVQDKTIVQSFVNVWSNFGAQIQLAVRARQTVKDARLHLDSKRGALRAAETAGTTGAKLEAYSSEVEMAEDKLVGATEEAISLMKTVLDNPEPAKSLAAFVKAQLAYHRAAASTFEQLDADMSSVVTTIEQEYRASRS</sequence>
<dbReference type="Pfam" id="PF10455">
    <property type="entry name" value="BAR_2"/>
    <property type="match status" value="1"/>
</dbReference>
<evidence type="ECO:0000313" key="3">
    <source>
        <dbReference type="Proteomes" id="UP001219567"/>
    </source>
</evidence>
<evidence type="ECO:0008006" key="4">
    <source>
        <dbReference type="Google" id="ProtNLM"/>
    </source>
</evidence>
<gene>
    <name evidence="2" type="ORF">MYAM1_001707</name>
</gene>
<organism evidence="2 3">
    <name type="scientific">Malassezia yamatoensis</name>
    <dbReference type="NCBI Taxonomy" id="253288"/>
    <lineage>
        <taxon>Eukaryota</taxon>
        <taxon>Fungi</taxon>
        <taxon>Dikarya</taxon>
        <taxon>Basidiomycota</taxon>
        <taxon>Ustilaginomycotina</taxon>
        <taxon>Malasseziomycetes</taxon>
        <taxon>Malasseziales</taxon>
        <taxon>Malasseziaceae</taxon>
        <taxon>Malassezia</taxon>
    </lineage>
</organism>
<evidence type="ECO:0000313" key="2">
    <source>
        <dbReference type="EMBL" id="WFC98973.1"/>
    </source>
</evidence>
<keyword evidence="1" id="KW-0175">Coiled coil</keyword>
<reference evidence="2 3" key="1">
    <citation type="submission" date="2023-03" db="EMBL/GenBank/DDBJ databases">
        <title>Mating type loci evolution in Malassezia.</title>
        <authorList>
            <person name="Coelho M.A."/>
        </authorList>
    </citation>
    <scope>NUCLEOTIDE SEQUENCE [LARGE SCALE GENOMIC DNA]</scope>
    <source>
        <strain evidence="2 3">CBS 9725</strain>
    </source>
</reference>
<dbReference type="AlphaFoldDB" id="A0AAJ5YQX3"/>
<dbReference type="Proteomes" id="UP001219567">
    <property type="component" value="Chromosome 2"/>
</dbReference>
<evidence type="ECO:0000256" key="1">
    <source>
        <dbReference type="SAM" id="Coils"/>
    </source>
</evidence>
<name>A0AAJ5YQX3_9BASI</name>
<accession>A0AAJ5YQX3</accession>
<feature type="coiled-coil region" evidence="1">
    <location>
        <begin position="39"/>
        <end position="66"/>
    </location>
</feature>
<dbReference type="InterPro" id="IPR018859">
    <property type="entry name" value="BAR_dom-cont"/>
</dbReference>
<dbReference type="SUPFAM" id="SSF103657">
    <property type="entry name" value="BAR/IMD domain-like"/>
    <property type="match status" value="1"/>
</dbReference>
<keyword evidence="3" id="KW-1185">Reference proteome</keyword>
<dbReference type="Gene3D" id="1.20.1270.60">
    <property type="entry name" value="Arfaptin homology (AH) domain/BAR domain"/>
    <property type="match status" value="1"/>
</dbReference>
<protein>
    <recommendedName>
        <fullName evidence="4">Protein GVP36</fullName>
    </recommendedName>
</protein>
<dbReference type="EMBL" id="CP119944">
    <property type="protein sequence ID" value="WFC98973.1"/>
    <property type="molecule type" value="Genomic_DNA"/>
</dbReference>
<dbReference type="InterPro" id="IPR027267">
    <property type="entry name" value="AH/BAR_dom_sf"/>
</dbReference>
<proteinExistence type="predicted"/>